<evidence type="ECO:0000313" key="3">
    <source>
        <dbReference type="EMBL" id="TWH03125.1"/>
    </source>
</evidence>
<accession>A0A562D0B0</accession>
<evidence type="ECO:0000256" key="1">
    <source>
        <dbReference type="SAM" id="MobiDB-lite"/>
    </source>
</evidence>
<dbReference type="InterPro" id="IPR042245">
    <property type="entry name" value="Tgt2/MlaC_sf"/>
</dbReference>
<dbReference type="PANTHER" id="PTHR36573:SF1">
    <property type="entry name" value="INTERMEMBRANE PHOSPHOLIPID TRANSPORT SYSTEM BINDING PROTEIN MLAC"/>
    <property type="match status" value="1"/>
</dbReference>
<dbReference type="InterPro" id="IPR008869">
    <property type="entry name" value="MlaC/ttg2D"/>
</dbReference>
<feature type="region of interest" description="Disordered" evidence="1">
    <location>
        <begin position="306"/>
        <end position="332"/>
    </location>
</feature>
<sequence>MKPLILSLALALPLLAGAPVHAQAQAQASAQTPGRQVVETGTRVLTTLQQRRPEFQKDRKALRAYIESELRTGFDREYAARLVLGPHGRGASEADVALFADAMTDNLMQRYGDALLAFEGRPRIRLKSETPLPNNRGVRVSTEILRDGGDPIPVDYLVRNNGGWKIFDVMVEGVSYVQTFRTQFDAPLRQKTIAQVAAELRSGSLRPDTNGSRGAAPGRPPGPGGRGGADDRPGRRRAAQPLTAPAPAAKARCCTWKAAWTGRPRWRCGRRCRRWPTAPARWSWARSRPWTAPAWRCWPRPPRACAPAARSKSGATRPAWPSCAPPTGWTPN</sequence>
<keyword evidence="4" id="KW-1185">Reference proteome</keyword>
<dbReference type="AlphaFoldDB" id="A0A562D0B0"/>
<evidence type="ECO:0000313" key="4">
    <source>
        <dbReference type="Proteomes" id="UP000321583"/>
    </source>
</evidence>
<keyword evidence="2" id="KW-0732">Signal</keyword>
<dbReference type="PANTHER" id="PTHR36573">
    <property type="entry name" value="INTERMEMBRANE PHOSPHOLIPID TRANSPORT SYSTEM BINDING PROTEIN MLAC"/>
    <property type="match status" value="1"/>
</dbReference>
<dbReference type="Pfam" id="PF05494">
    <property type="entry name" value="MlaC"/>
    <property type="match status" value="1"/>
</dbReference>
<evidence type="ECO:0000256" key="2">
    <source>
        <dbReference type="SAM" id="SignalP"/>
    </source>
</evidence>
<feature type="chain" id="PRO_5021964391" evidence="2">
    <location>
        <begin position="23"/>
        <end position="332"/>
    </location>
</feature>
<dbReference type="Proteomes" id="UP000321583">
    <property type="component" value="Unassembled WGS sequence"/>
</dbReference>
<proteinExistence type="predicted"/>
<dbReference type="EMBL" id="VLJS01000118">
    <property type="protein sequence ID" value="TWH03125.1"/>
    <property type="molecule type" value="Genomic_DNA"/>
</dbReference>
<organism evidence="3 4">
    <name type="scientific">Pseudoxanthomonas taiwanensis J19</name>
    <dbReference type="NCBI Taxonomy" id="935569"/>
    <lineage>
        <taxon>Bacteria</taxon>
        <taxon>Pseudomonadati</taxon>
        <taxon>Pseudomonadota</taxon>
        <taxon>Gammaproteobacteria</taxon>
        <taxon>Lysobacterales</taxon>
        <taxon>Lysobacteraceae</taxon>
        <taxon>Pseudoxanthomonas</taxon>
    </lineage>
</organism>
<name>A0A562D0B0_9GAMM</name>
<comment type="caution">
    <text evidence="3">The sequence shown here is derived from an EMBL/GenBank/DDBJ whole genome shotgun (WGS) entry which is preliminary data.</text>
</comment>
<feature type="signal peptide" evidence="2">
    <location>
        <begin position="1"/>
        <end position="22"/>
    </location>
</feature>
<reference evidence="3 4" key="1">
    <citation type="submission" date="2019-07" db="EMBL/GenBank/DDBJ databases">
        <title>Genome sequencing of lignin-degrading bacterial isolates.</title>
        <authorList>
            <person name="Gladden J."/>
        </authorList>
    </citation>
    <scope>NUCLEOTIDE SEQUENCE [LARGE SCALE GENOMIC DNA]</scope>
    <source>
        <strain evidence="3 4">J19</strain>
    </source>
</reference>
<gene>
    <name evidence="3" type="ORF">L613_008400000070</name>
</gene>
<feature type="region of interest" description="Disordered" evidence="1">
    <location>
        <begin position="200"/>
        <end position="244"/>
    </location>
</feature>
<dbReference type="Gene3D" id="3.10.450.710">
    <property type="entry name" value="Tgt2/MlaC"/>
    <property type="match status" value="1"/>
</dbReference>
<protein>
    <submittedName>
        <fullName evidence="3">ABC-type transporter MlaC component</fullName>
    </submittedName>
</protein>